<evidence type="ECO:0000256" key="2">
    <source>
        <dbReference type="ARBA" id="ARBA00023242"/>
    </source>
</evidence>
<gene>
    <name evidence="4" type="ORF">M896_120600</name>
</gene>
<evidence type="ECO:0000313" key="4">
    <source>
        <dbReference type="EMBL" id="KHN68841.1"/>
    </source>
</evidence>
<dbReference type="EMBL" id="JOKQ01000012">
    <property type="protein sequence ID" value="KHN68841.1"/>
    <property type="molecule type" value="Genomic_DNA"/>
</dbReference>
<dbReference type="STRING" id="1354746.A0A0B2UCT4"/>
<dbReference type="PANTHER" id="PTHR46138:SF1">
    <property type="entry name" value="PROTEIN DR1"/>
    <property type="match status" value="1"/>
</dbReference>
<dbReference type="Pfam" id="PF00808">
    <property type="entry name" value="CBFD_NFYB_HMF"/>
    <property type="match status" value="1"/>
</dbReference>
<keyword evidence="2" id="KW-0539">Nucleus</keyword>
<dbReference type="GeneID" id="26262577"/>
<dbReference type="GO" id="GO:0000122">
    <property type="term" value="P:negative regulation of transcription by RNA polymerase II"/>
    <property type="evidence" value="ECO:0007669"/>
    <property type="project" value="InterPro"/>
</dbReference>
<sequence length="155" mass="18045">MNTERPEDENMLPKATVDRMVASMLPKSSIVPKESKEMFQNGCICFLNMLTLEANKVCEEEKKKTMSHEHIYKALKNLGFESYVEECIKEHRNYESYIKQKPSKIDKLKDSGLSMEELHDQQEKLFKIAKIELEKSFEDDPCTDNNDSEGEDDIE</sequence>
<dbReference type="GO" id="GO:0017025">
    <property type="term" value="F:TBP-class protein binding"/>
    <property type="evidence" value="ECO:0007669"/>
    <property type="project" value="TreeGrafter"/>
</dbReference>
<dbReference type="GO" id="GO:0016251">
    <property type="term" value="F:RNA polymerase II general transcription initiation factor activity"/>
    <property type="evidence" value="ECO:0007669"/>
    <property type="project" value="TreeGrafter"/>
</dbReference>
<dbReference type="InterPro" id="IPR042225">
    <property type="entry name" value="Ncb2"/>
</dbReference>
<evidence type="ECO:0000313" key="5">
    <source>
        <dbReference type="Proteomes" id="UP000031056"/>
    </source>
</evidence>
<dbReference type="SUPFAM" id="SSF47113">
    <property type="entry name" value="Histone-fold"/>
    <property type="match status" value="1"/>
</dbReference>
<comment type="caution">
    <text evidence="4">The sequence shown here is derived from an EMBL/GenBank/DDBJ whole genome shotgun (WGS) entry which is preliminary data.</text>
</comment>
<protein>
    <submittedName>
        <fullName evidence="4">Class 2 transcription repressor NC2 beta</fullName>
    </submittedName>
</protein>
<dbReference type="GO" id="GO:0051123">
    <property type="term" value="P:RNA polymerase II preinitiation complex assembly"/>
    <property type="evidence" value="ECO:0007669"/>
    <property type="project" value="TreeGrafter"/>
</dbReference>
<dbReference type="HOGENOM" id="CLU_066247_11_3_1"/>
<dbReference type="FunCoup" id="A0A0B2UCT4">
    <property type="interactions" value="187"/>
</dbReference>
<keyword evidence="5" id="KW-1185">Reference proteome</keyword>
<accession>A0A0B2UCT4</accession>
<name>A0A0B2UCT4_9MICR</name>
<dbReference type="GO" id="GO:0046982">
    <property type="term" value="F:protein heterodimerization activity"/>
    <property type="evidence" value="ECO:0007669"/>
    <property type="project" value="InterPro"/>
</dbReference>
<dbReference type="Gene3D" id="1.10.20.10">
    <property type="entry name" value="Histone, subunit A"/>
    <property type="match status" value="1"/>
</dbReference>
<dbReference type="RefSeq" id="XP_014562883.1">
    <property type="nucleotide sequence ID" value="XM_014707397.1"/>
</dbReference>
<dbReference type="VEuPathDB" id="MicrosporidiaDB:M896_120600"/>
<reference evidence="4 5" key="1">
    <citation type="journal article" date="2014" name="MBio">
        <title>The Ordospora colligata genome; evolution of extreme reduction in microsporidia and host-to-parasite horizontal gene transfer.</title>
        <authorList>
            <person name="Pombert J.-F."/>
            <person name="Haag K.L."/>
            <person name="Beidas S."/>
            <person name="Ebert D."/>
            <person name="Keeling P.J."/>
        </authorList>
    </citation>
    <scope>NUCLEOTIDE SEQUENCE [LARGE SCALE GENOMIC DNA]</scope>
    <source>
        <strain evidence="4 5">OC4</strain>
    </source>
</reference>
<dbReference type="InterPro" id="IPR003958">
    <property type="entry name" value="CBFA_NFYB_domain"/>
</dbReference>
<proteinExistence type="predicted"/>
<dbReference type="GO" id="GO:0017054">
    <property type="term" value="C:negative cofactor 2 complex"/>
    <property type="evidence" value="ECO:0007669"/>
    <property type="project" value="InterPro"/>
</dbReference>
<dbReference type="CDD" id="cd22905">
    <property type="entry name" value="HFD_Dr1"/>
    <property type="match status" value="1"/>
</dbReference>
<feature type="domain" description="Transcription factor CBF/NF-Y/archaeal histone" evidence="3">
    <location>
        <begin position="12"/>
        <end position="75"/>
    </location>
</feature>
<dbReference type="PANTHER" id="PTHR46138">
    <property type="entry name" value="PROTEIN DR1"/>
    <property type="match status" value="1"/>
</dbReference>
<dbReference type="InterPro" id="IPR009072">
    <property type="entry name" value="Histone-fold"/>
</dbReference>
<organism evidence="4 5">
    <name type="scientific">Ordospora colligata OC4</name>
    <dbReference type="NCBI Taxonomy" id="1354746"/>
    <lineage>
        <taxon>Eukaryota</taxon>
        <taxon>Fungi</taxon>
        <taxon>Fungi incertae sedis</taxon>
        <taxon>Microsporidia</taxon>
        <taxon>Ordosporidae</taxon>
        <taxon>Ordospora</taxon>
    </lineage>
</organism>
<dbReference type="InParanoid" id="A0A0B2UCT4"/>
<dbReference type="Proteomes" id="UP000031056">
    <property type="component" value="Unassembled WGS sequence"/>
</dbReference>
<evidence type="ECO:0000256" key="1">
    <source>
        <dbReference type="ARBA" id="ARBA00004123"/>
    </source>
</evidence>
<dbReference type="AlphaFoldDB" id="A0A0B2UCT4"/>
<dbReference type="OrthoDB" id="601405at2759"/>
<evidence type="ECO:0000259" key="3">
    <source>
        <dbReference type="Pfam" id="PF00808"/>
    </source>
</evidence>
<comment type="subcellular location">
    <subcellularLocation>
        <location evidence="1">Nucleus</location>
    </subcellularLocation>
</comment>